<dbReference type="AlphaFoldDB" id="A0A9D3YNZ0"/>
<comment type="caution">
    <text evidence="2">The sequence shown here is derived from an EMBL/GenBank/DDBJ whole genome shotgun (WGS) entry which is preliminary data.</text>
</comment>
<evidence type="ECO:0000256" key="1">
    <source>
        <dbReference type="SAM" id="Phobius"/>
    </source>
</evidence>
<keyword evidence="1" id="KW-0472">Membrane</keyword>
<keyword evidence="1" id="KW-0812">Transmembrane</keyword>
<name>A0A9D3YNZ0_DREPO</name>
<dbReference type="EMBL" id="JAIWYP010000015">
    <property type="protein sequence ID" value="KAH3703476.1"/>
    <property type="molecule type" value="Genomic_DNA"/>
</dbReference>
<evidence type="ECO:0000313" key="3">
    <source>
        <dbReference type="Proteomes" id="UP000828390"/>
    </source>
</evidence>
<reference evidence="2" key="2">
    <citation type="submission" date="2020-11" db="EMBL/GenBank/DDBJ databases">
        <authorList>
            <person name="McCartney M.A."/>
            <person name="Auch B."/>
            <person name="Kono T."/>
            <person name="Mallez S."/>
            <person name="Becker A."/>
            <person name="Gohl D.M."/>
            <person name="Silverstein K.A.T."/>
            <person name="Koren S."/>
            <person name="Bechman K.B."/>
            <person name="Herman A."/>
            <person name="Abrahante J.E."/>
            <person name="Garbe J."/>
        </authorList>
    </citation>
    <scope>NUCLEOTIDE SEQUENCE</scope>
    <source>
        <strain evidence="2">Duluth1</strain>
        <tissue evidence="2">Whole animal</tissue>
    </source>
</reference>
<gene>
    <name evidence="2" type="ORF">DPMN_078513</name>
</gene>
<organism evidence="2 3">
    <name type="scientific">Dreissena polymorpha</name>
    <name type="common">Zebra mussel</name>
    <name type="synonym">Mytilus polymorpha</name>
    <dbReference type="NCBI Taxonomy" id="45954"/>
    <lineage>
        <taxon>Eukaryota</taxon>
        <taxon>Metazoa</taxon>
        <taxon>Spiralia</taxon>
        <taxon>Lophotrochozoa</taxon>
        <taxon>Mollusca</taxon>
        <taxon>Bivalvia</taxon>
        <taxon>Autobranchia</taxon>
        <taxon>Heteroconchia</taxon>
        <taxon>Euheterodonta</taxon>
        <taxon>Imparidentia</taxon>
        <taxon>Neoheterodontei</taxon>
        <taxon>Myida</taxon>
        <taxon>Dreissenoidea</taxon>
        <taxon>Dreissenidae</taxon>
        <taxon>Dreissena</taxon>
    </lineage>
</organism>
<evidence type="ECO:0000313" key="2">
    <source>
        <dbReference type="EMBL" id="KAH3703476.1"/>
    </source>
</evidence>
<protein>
    <submittedName>
        <fullName evidence="2">Uncharacterized protein</fullName>
    </submittedName>
</protein>
<keyword evidence="3" id="KW-1185">Reference proteome</keyword>
<proteinExistence type="predicted"/>
<keyword evidence="1" id="KW-1133">Transmembrane helix</keyword>
<sequence length="245" mass="27919">MFLKGFKLSSRLWLSSLGVVSTCMLLVYALLGRSILRGDNHVRYYSDVLVCNGTSQERSYENSPCNTHLHLTSDTMINLTVDTPDPKLIGKGKDLFQPFLKRVVNFQNNIVLFSAVAGNSSSKHIWDTIDIQGWEHKSFSNNTYKCCVRYTSGALRMVPATRIRWTNWVSKMNAVQFVCSNLTSRTGDLPDVATIATRTMECHNLYDWYLPVTFAHAHKNEIAVCSKVRLFVVLIHVIYTFEFSF</sequence>
<feature type="transmembrane region" description="Helical" evidence="1">
    <location>
        <begin position="12"/>
        <end position="31"/>
    </location>
</feature>
<accession>A0A9D3YNZ0</accession>
<dbReference type="Proteomes" id="UP000828390">
    <property type="component" value="Unassembled WGS sequence"/>
</dbReference>
<reference evidence="2" key="1">
    <citation type="journal article" date="2019" name="bioRxiv">
        <title>The Genome of the Zebra Mussel, Dreissena polymorpha: A Resource for Invasive Species Research.</title>
        <authorList>
            <person name="McCartney M.A."/>
            <person name="Auch B."/>
            <person name="Kono T."/>
            <person name="Mallez S."/>
            <person name="Zhang Y."/>
            <person name="Obille A."/>
            <person name="Becker A."/>
            <person name="Abrahante J.E."/>
            <person name="Garbe J."/>
            <person name="Badalamenti J.P."/>
            <person name="Herman A."/>
            <person name="Mangelson H."/>
            <person name="Liachko I."/>
            <person name="Sullivan S."/>
            <person name="Sone E.D."/>
            <person name="Koren S."/>
            <person name="Silverstein K.A.T."/>
            <person name="Beckman K.B."/>
            <person name="Gohl D.M."/>
        </authorList>
    </citation>
    <scope>NUCLEOTIDE SEQUENCE</scope>
    <source>
        <strain evidence="2">Duluth1</strain>
        <tissue evidence="2">Whole animal</tissue>
    </source>
</reference>